<sequence>MFVTATGTGLARRDGVGEEGVARGGPVGRARKGKRNRVPAVAVAAGEAVALEGRGGLWKRNPVPGSQAVLGDGCGSGGAGLTSQGR</sequence>
<dbReference type="AlphaFoldDB" id="A0A9W6W2R9"/>
<evidence type="ECO:0000256" key="1">
    <source>
        <dbReference type="SAM" id="MobiDB-lite"/>
    </source>
</evidence>
<dbReference type="EMBL" id="BSTX01000001">
    <property type="protein sequence ID" value="GLZ77317.1"/>
    <property type="molecule type" value="Genomic_DNA"/>
</dbReference>
<comment type="caution">
    <text evidence="2">The sequence shown here is derived from an EMBL/GenBank/DDBJ whole genome shotgun (WGS) entry which is preliminary data.</text>
</comment>
<gene>
    <name evidence="2" type="ORF">Afil01_21240</name>
</gene>
<keyword evidence="3" id="KW-1185">Reference proteome</keyword>
<feature type="region of interest" description="Disordered" evidence="1">
    <location>
        <begin position="1"/>
        <end position="35"/>
    </location>
</feature>
<organism evidence="2 3">
    <name type="scientific">Actinorhabdospora filicis</name>
    <dbReference type="NCBI Taxonomy" id="1785913"/>
    <lineage>
        <taxon>Bacteria</taxon>
        <taxon>Bacillati</taxon>
        <taxon>Actinomycetota</taxon>
        <taxon>Actinomycetes</taxon>
        <taxon>Micromonosporales</taxon>
        <taxon>Micromonosporaceae</taxon>
        <taxon>Actinorhabdospora</taxon>
    </lineage>
</organism>
<evidence type="ECO:0000313" key="3">
    <source>
        <dbReference type="Proteomes" id="UP001165079"/>
    </source>
</evidence>
<dbReference type="Proteomes" id="UP001165079">
    <property type="component" value="Unassembled WGS sequence"/>
</dbReference>
<accession>A0A9W6W2R9</accession>
<reference evidence="2" key="1">
    <citation type="submission" date="2023-03" db="EMBL/GenBank/DDBJ databases">
        <title>Actinorhabdospora filicis NBRC 111898.</title>
        <authorList>
            <person name="Ichikawa N."/>
            <person name="Sato H."/>
            <person name="Tonouchi N."/>
        </authorList>
    </citation>
    <scope>NUCLEOTIDE SEQUENCE</scope>
    <source>
        <strain evidence="2">NBRC 111898</strain>
    </source>
</reference>
<proteinExistence type="predicted"/>
<evidence type="ECO:0000313" key="2">
    <source>
        <dbReference type="EMBL" id="GLZ77317.1"/>
    </source>
</evidence>
<protein>
    <submittedName>
        <fullName evidence="2">Uncharacterized protein</fullName>
    </submittedName>
</protein>
<name>A0A9W6W2R9_9ACTN</name>